<protein>
    <recommendedName>
        <fullName evidence="3">DNA/pantothenate metabolism flavoprotein C-terminal domain-containing protein</fullName>
    </recommendedName>
</protein>
<dbReference type="InterPro" id="IPR007085">
    <property type="entry name" value="DNA/pantothenate-metab_flavo_C"/>
</dbReference>
<evidence type="ECO:0000256" key="1">
    <source>
        <dbReference type="ARBA" id="ARBA00005703"/>
    </source>
</evidence>
<dbReference type="AlphaFoldDB" id="A0AAD5SFR6"/>
<feature type="region of interest" description="Disordered" evidence="2">
    <location>
        <begin position="1"/>
        <end position="33"/>
    </location>
</feature>
<comment type="similarity">
    <text evidence="1">Belongs to the PPC synthetase family.</text>
</comment>
<evidence type="ECO:0000313" key="4">
    <source>
        <dbReference type="EMBL" id="KAJ3052263.1"/>
    </source>
</evidence>
<dbReference type="GO" id="GO:0015937">
    <property type="term" value="P:coenzyme A biosynthetic process"/>
    <property type="evidence" value="ECO:0007669"/>
    <property type="project" value="UniProtKB-ARBA"/>
</dbReference>
<keyword evidence="5" id="KW-1185">Reference proteome</keyword>
<evidence type="ECO:0000313" key="5">
    <source>
        <dbReference type="Proteomes" id="UP001212841"/>
    </source>
</evidence>
<dbReference type="InterPro" id="IPR035929">
    <property type="entry name" value="CoaB-like_sf"/>
</dbReference>
<reference evidence="4" key="1">
    <citation type="submission" date="2020-05" db="EMBL/GenBank/DDBJ databases">
        <title>Phylogenomic resolution of chytrid fungi.</title>
        <authorList>
            <person name="Stajich J.E."/>
            <person name="Amses K."/>
            <person name="Simmons R."/>
            <person name="Seto K."/>
            <person name="Myers J."/>
            <person name="Bonds A."/>
            <person name="Quandt C.A."/>
            <person name="Barry K."/>
            <person name="Liu P."/>
            <person name="Grigoriev I."/>
            <person name="Longcore J.E."/>
            <person name="James T.Y."/>
        </authorList>
    </citation>
    <scope>NUCLEOTIDE SEQUENCE</scope>
    <source>
        <strain evidence="4">JEL0318</strain>
    </source>
</reference>
<accession>A0AAD5SFR6</accession>
<dbReference type="Gene3D" id="3.40.50.10300">
    <property type="entry name" value="CoaB-like"/>
    <property type="match status" value="2"/>
</dbReference>
<dbReference type="Pfam" id="PF04127">
    <property type="entry name" value="DFP"/>
    <property type="match status" value="2"/>
</dbReference>
<evidence type="ECO:0000256" key="2">
    <source>
        <dbReference type="SAM" id="MobiDB-lite"/>
    </source>
</evidence>
<gene>
    <name evidence="4" type="ORF">HK097_006627</name>
</gene>
<dbReference type="PANTHER" id="PTHR12290">
    <property type="entry name" value="CORNICHON-RELATED"/>
    <property type="match status" value="1"/>
</dbReference>
<feature type="domain" description="DNA/pantothenate metabolism flavoprotein C-terminal" evidence="3">
    <location>
        <begin position="48"/>
        <end position="104"/>
    </location>
</feature>
<dbReference type="GO" id="GO:0003824">
    <property type="term" value="F:catalytic activity"/>
    <property type="evidence" value="ECO:0007669"/>
    <property type="project" value="UniProtKB-ARBA"/>
</dbReference>
<dbReference type="Proteomes" id="UP001212841">
    <property type="component" value="Unassembled WGS sequence"/>
</dbReference>
<proteinExistence type="inferred from homology"/>
<evidence type="ECO:0000259" key="3">
    <source>
        <dbReference type="Pfam" id="PF04127"/>
    </source>
</evidence>
<feature type="domain" description="DNA/pantothenate metabolism flavoprotein C-terminal" evidence="3">
    <location>
        <begin position="206"/>
        <end position="306"/>
    </location>
</feature>
<dbReference type="SUPFAM" id="SSF102645">
    <property type="entry name" value="CoaB-like"/>
    <property type="match status" value="2"/>
</dbReference>
<dbReference type="EMBL" id="JADGJD010000310">
    <property type="protein sequence ID" value="KAJ3052263.1"/>
    <property type="molecule type" value="Genomic_DNA"/>
</dbReference>
<name>A0AAD5SFR6_9FUNG</name>
<comment type="caution">
    <text evidence="4">The sequence shown here is derived from an EMBL/GenBank/DDBJ whole genome shotgun (WGS) entry which is preliminary data.</text>
</comment>
<sequence>MATSPTSPKPHHMTWQEFFDSTPPPPGTETAGAKADDFISFHHKNKRRVVLVTSGGTTVPLEANTVRFIDNFSAGTRGATSAEYFVEAGYAVIFLHRQFSLQPYSRHYSHSTNCFLDFLEIGGGNDGDVRVATQYSAHMREVLQKYQKVNKEACHDHIFLRCDDVDDKELIKWNSKQAKRDKLLLMIDFVTLQDYLFLLRRLTTSMSQLGENAMYYLAAAVSDFFIPPNKMVEHKIQSGDGALVIELDQVPKIITPLVQHWAKAGFIISFKLETDSSLLIKKARKALDRYGHQLVVANMLHTRKKVVWFVTHNEELRIELSNEDLARGKEIESEIVPALTIRHDAWIKGQHGEK</sequence>
<organism evidence="4 5">
    <name type="scientific">Rhizophlyctis rosea</name>
    <dbReference type="NCBI Taxonomy" id="64517"/>
    <lineage>
        <taxon>Eukaryota</taxon>
        <taxon>Fungi</taxon>
        <taxon>Fungi incertae sedis</taxon>
        <taxon>Chytridiomycota</taxon>
        <taxon>Chytridiomycota incertae sedis</taxon>
        <taxon>Chytridiomycetes</taxon>
        <taxon>Rhizophlyctidales</taxon>
        <taxon>Rhizophlyctidaceae</taxon>
        <taxon>Rhizophlyctis</taxon>
    </lineage>
</organism>